<reference evidence="3 4" key="2">
    <citation type="submission" date="2017-01" db="EMBL/GenBank/DDBJ databases">
        <authorList>
            <person name="Mah S.A."/>
            <person name="Swanson W.J."/>
            <person name="Moy G.W."/>
            <person name="Vacquier V.D."/>
        </authorList>
    </citation>
    <scope>NUCLEOTIDE SEQUENCE [LARGE SCALE GENOMIC DNA]</scope>
    <source>
        <strain evidence="3 4">CGMCC 1.8909</strain>
    </source>
</reference>
<dbReference type="GeneID" id="30956848"/>
<protein>
    <submittedName>
        <fullName evidence="2">ABC transporter</fullName>
    </submittedName>
    <submittedName>
        <fullName evidence="3">ABC-2 type transport system permease protein</fullName>
    </submittedName>
</protein>
<dbReference type="OrthoDB" id="86287at2157"/>
<evidence type="ECO:0000313" key="4">
    <source>
        <dbReference type="Proteomes" id="UP000185687"/>
    </source>
</evidence>
<dbReference type="PANTHER" id="PTHR43471">
    <property type="entry name" value="ABC TRANSPORTER PERMEASE"/>
    <property type="match status" value="1"/>
</dbReference>
<dbReference type="GO" id="GO:0140359">
    <property type="term" value="F:ABC-type transporter activity"/>
    <property type="evidence" value="ECO:0007669"/>
    <property type="project" value="InterPro"/>
</dbReference>
<sequence>MNWRSSARKDVRDAIRSRTIGLLLVVFVGVFVVGHVAFASSSGSFDEFVENVYADLTWLMPIVALVVGYKAVLHERTSGTIVLALSLPQSRLDFVLGKLIGRSLVIVIPMAVGLLAAGVVGMGRYESVAVLAFLAFIAVSVLYTVAFVAIALACSMSTTAGRRVLLGSIGAYVVLDQLWVVLVNEFAVALYRYDLSVANDLPEWAVFAQLLSPSEAYRHLVSSLFEFNSSRAHLAADAPWFVNSWTALLVLGLWIGVPIALGYRRFGRVDL</sequence>
<evidence type="ECO:0000256" key="1">
    <source>
        <dbReference type="SAM" id="Phobius"/>
    </source>
</evidence>
<dbReference type="KEGG" id="hda:BB347_12855"/>
<dbReference type="EMBL" id="CP019327">
    <property type="protein sequence ID" value="APX97427.1"/>
    <property type="molecule type" value="Genomic_DNA"/>
</dbReference>
<reference evidence="2 5" key="1">
    <citation type="submission" date="2017-01" db="EMBL/GenBank/DDBJ databases">
        <title>Complete genome sequence of Haloterrigena daqingensis type strain (JX313T).</title>
        <authorList>
            <person name="Shuang W."/>
        </authorList>
    </citation>
    <scope>NUCLEOTIDE SEQUENCE [LARGE SCALE GENOMIC DNA]</scope>
    <source>
        <strain evidence="2 5">JX313</strain>
    </source>
</reference>
<dbReference type="AlphaFoldDB" id="A0A1N7FU73"/>
<feature type="transmembrane region" description="Helical" evidence="1">
    <location>
        <begin position="164"/>
        <end position="182"/>
    </location>
</feature>
<keyword evidence="1" id="KW-1133">Transmembrane helix</keyword>
<feature type="transmembrane region" description="Helical" evidence="1">
    <location>
        <begin position="99"/>
        <end position="122"/>
    </location>
</feature>
<keyword evidence="1" id="KW-0812">Transmembrane</keyword>
<feature type="transmembrane region" description="Helical" evidence="1">
    <location>
        <begin position="20"/>
        <end position="40"/>
    </location>
</feature>
<keyword evidence="4" id="KW-1185">Reference proteome</keyword>
<organism evidence="3 4">
    <name type="scientific">Natronorubrum daqingense</name>
    <dbReference type="NCBI Taxonomy" id="588898"/>
    <lineage>
        <taxon>Archaea</taxon>
        <taxon>Methanobacteriati</taxon>
        <taxon>Methanobacteriota</taxon>
        <taxon>Stenosarchaea group</taxon>
        <taxon>Halobacteria</taxon>
        <taxon>Halobacteriales</taxon>
        <taxon>Natrialbaceae</taxon>
        <taxon>Natronorubrum</taxon>
    </lineage>
</organism>
<feature type="transmembrane region" description="Helical" evidence="1">
    <location>
        <begin position="240"/>
        <end position="263"/>
    </location>
</feature>
<dbReference type="Pfam" id="PF12679">
    <property type="entry name" value="ABC2_membrane_2"/>
    <property type="match status" value="1"/>
</dbReference>
<dbReference type="RefSeq" id="WP_076583864.1">
    <property type="nucleotide sequence ID" value="NZ_CP019327.1"/>
</dbReference>
<evidence type="ECO:0000313" key="2">
    <source>
        <dbReference type="EMBL" id="APX97427.1"/>
    </source>
</evidence>
<dbReference type="Proteomes" id="UP000187321">
    <property type="component" value="Chromosome"/>
</dbReference>
<dbReference type="EMBL" id="FTNP01000007">
    <property type="protein sequence ID" value="SIS03817.1"/>
    <property type="molecule type" value="Genomic_DNA"/>
</dbReference>
<dbReference type="STRING" id="588898.BB347_12855"/>
<gene>
    <name evidence="2" type="ORF">BB347_12855</name>
    <name evidence="3" type="ORF">SAMN05421809_3510</name>
</gene>
<proteinExistence type="predicted"/>
<dbReference type="GO" id="GO:0005886">
    <property type="term" value="C:plasma membrane"/>
    <property type="evidence" value="ECO:0007669"/>
    <property type="project" value="UniProtKB-SubCell"/>
</dbReference>
<evidence type="ECO:0000313" key="5">
    <source>
        <dbReference type="Proteomes" id="UP000187321"/>
    </source>
</evidence>
<feature type="transmembrane region" description="Helical" evidence="1">
    <location>
        <begin position="52"/>
        <end position="72"/>
    </location>
</feature>
<accession>A0A1N7FU73</accession>
<name>A0A1N7FU73_9EURY</name>
<keyword evidence="1" id="KW-0472">Membrane</keyword>
<dbReference type="Proteomes" id="UP000185687">
    <property type="component" value="Unassembled WGS sequence"/>
</dbReference>
<feature type="transmembrane region" description="Helical" evidence="1">
    <location>
        <begin position="128"/>
        <end position="152"/>
    </location>
</feature>
<evidence type="ECO:0000313" key="3">
    <source>
        <dbReference type="EMBL" id="SIS03817.1"/>
    </source>
</evidence>
<dbReference type="PANTHER" id="PTHR43471:SF1">
    <property type="entry name" value="ABC TRANSPORTER PERMEASE PROTEIN NOSY-RELATED"/>
    <property type="match status" value="1"/>
</dbReference>